<comment type="caution">
    <text evidence="4">The sequence shown here is derived from an EMBL/GenBank/DDBJ whole genome shotgun (WGS) entry which is preliminary data.</text>
</comment>
<feature type="transmembrane region" description="Helical" evidence="1">
    <location>
        <begin position="57"/>
        <end position="75"/>
    </location>
</feature>
<organism evidence="4 5">
    <name type="scientific">Poritiphilus flavus</name>
    <dbReference type="NCBI Taxonomy" id="2697053"/>
    <lineage>
        <taxon>Bacteria</taxon>
        <taxon>Pseudomonadati</taxon>
        <taxon>Bacteroidota</taxon>
        <taxon>Flavobacteriia</taxon>
        <taxon>Flavobacteriales</taxon>
        <taxon>Flavobacteriaceae</taxon>
        <taxon>Poritiphilus</taxon>
    </lineage>
</organism>
<dbReference type="PANTHER" id="PTHR34220">
    <property type="entry name" value="SENSOR HISTIDINE KINASE YPDA"/>
    <property type="match status" value="1"/>
</dbReference>
<dbReference type="InterPro" id="IPR036890">
    <property type="entry name" value="HATPase_C_sf"/>
</dbReference>
<dbReference type="Proteomes" id="UP000475249">
    <property type="component" value="Unassembled WGS sequence"/>
</dbReference>
<feature type="domain" description="Signal transduction histidine kinase internal region" evidence="3">
    <location>
        <begin position="167"/>
        <end position="245"/>
    </location>
</feature>
<keyword evidence="4" id="KW-0418">Kinase</keyword>
<dbReference type="InterPro" id="IPR003594">
    <property type="entry name" value="HATPase_dom"/>
</dbReference>
<dbReference type="GO" id="GO:0016020">
    <property type="term" value="C:membrane"/>
    <property type="evidence" value="ECO:0007669"/>
    <property type="project" value="InterPro"/>
</dbReference>
<gene>
    <name evidence="4" type="ORF">GTQ38_03560</name>
</gene>
<evidence type="ECO:0000256" key="1">
    <source>
        <dbReference type="SAM" id="Phobius"/>
    </source>
</evidence>
<dbReference type="GO" id="GO:0000155">
    <property type="term" value="F:phosphorelay sensor kinase activity"/>
    <property type="evidence" value="ECO:0007669"/>
    <property type="project" value="InterPro"/>
</dbReference>
<evidence type="ECO:0000313" key="4">
    <source>
        <dbReference type="EMBL" id="NAS11063.1"/>
    </source>
</evidence>
<dbReference type="AlphaFoldDB" id="A0A6L9E8X8"/>
<proteinExistence type="predicted"/>
<dbReference type="Pfam" id="PF02518">
    <property type="entry name" value="HATPase_c"/>
    <property type="match status" value="1"/>
</dbReference>
<dbReference type="Gene3D" id="3.30.565.10">
    <property type="entry name" value="Histidine kinase-like ATPase, C-terminal domain"/>
    <property type="match status" value="1"/>
</dbReference>
<protein>
    <submittedName>
        <fullName evidence="4">Sensor histidine kinase</fullName>
    </submittedName>
</protein>
<dbReference type="PANTHER" id="PTHR34220:SF7">
    <property type="entry name" value="SENSOR HISTIDINE KINASE YPDA"/>
    <property type="match status" value="1"/>
</dbReference>
<keyword evidence="1" id="KW-1133">Transmembrane helix</keyword>
<keyword evidence="4" id="KW-0808">Transferase</keyword>
<keyword evidence="1" id="KW-0812">Transmembrane</keyword>
<dbReference type="Pfam" id="PF06580">
    <property type="entry name" value="His_kinase"/>
    <property type="match status" value="1"/>
</dbReference>
<feature type="domain" description="Histidine kinase/HSP90-like ATPase" evidence="2">
    <location>
        <begin position="264"/>
        <end position="350"/>
    </location>
</feature>
<dbReference type="InterPro" id="IPR050640">
    <property type="entry name" value="Bact_2-comp_sensor_kinase"/>
</dbReference>
<dbReference type="InterPro" id="IPR010559">
    <property type="entry name" value="Sig_transdc_His_kin_internal"/>
</dbReference>
<evidence type="ECO:0000313" key="5">
    <source>
        <dbReference type="Proteomes" id="UP000475249"/>
    </source>
</evidence>
<keyword evidence="1" id="KW-0472">Membrane</keyword>
<accession>A0A6L9E8X8</accession>
<feature type="transmembrane region" description="Helical" evidence="1">
    <location>
        <begin position="12"/>
        <end position="30"/>
    </location>
</feature>
<name>A0A6L9E8X8_9FLAO</name>
<dbReference type="EMBL" id="WXYO01000002">
    <property type="protein sequence ID" value="NAS11063.1"/>
    <property type="molecule type" value="Genomic_DNA"/>
</dbReference>
<sequence length="352" mass="41226">MDRKLFWGIRVKEIIVLLLFYFFFALSYYLTLRLSQADFIRPGENFFDLSEFFDDGGLQYLLFLLSTIPIWWFIFVKIKKKPIQWRLLTHIITLPLFVYINQQLYYYLADLFGHGHLGGSGKIWDVYIPALLYFIQFGFFHAYEYFRENQRKLRIEGELRQAALKSELAALKAQLNPHFLYNVFNTINASVPAQNEKTRQMIAKLSDLFRYQLQASGQELVSLREELNFVKKYLDLEKERFEDRLKISIDVEKELLDEKIPPMLLQPLVENSVKHGLSSLIEGGSISIRVFKEGERLKFEISDTGVGIKDKKSAFEKGIGLTNTRARLQKMYQSQLELSDNIPNGLKIQFAI</sequence>
<evidence type="ECO:0000259" key="3">
    <source>
        <dbReference type="Pfam" id="PF06580"/>
    </source>
</evidence>
<keyword evidence="5" id="KW-1185">Reference proteome</keyword>
<reference evidence="4 5" key="1">
    <citation type="submission" date="2020-01" db="EMBL/GenBank/DDBJ databases">
        <title>Bacteria diversity of Porities sp.</title>
        <authorList>
            <person name="Wang G."/>
        </authorList>
    </citation>
    <scope>NUCLEOTIDE SEQUENCE [LARGE SCALE GENOMIC DNA]</scope>
    <source>
        <strain evidence="4 5">R33</strain>
    </source>
</reference>
<feature type="transmembrane region" description="Helical" evidence="1">
    <location>
        <begin position="87"/>
        <end position="106"/>
    </location>
</feature>
<feature type="transmembrane region" description="Helical" evidence="1">
    <location>
        <begin position="126"/>
        <end position="146"/>
    </location>
</feature>
<dbReference type="SUPFAM" id="SSF55874">
    <property type="entry name" value="ATPase domain of HSP90 chaperone/DNA topoisomerase II/histidine kinase"/>
    <property type="match status" value="1"/>
</dbReference>
<evidence type="ECO:0000259" key="2">
    <source>
        <dbReference type="Pfam" id="PF02518"/>
    </source>
</evidence>